<gene>
    <name evidence="1" type="ORF">TIFTF001_010161</name>
</gene>
<accession>A0AA88D370</accession>
<dbReference type="Proteomes" id="UP001187192">
    <property type="component" value="Unassembled WGS sequence"/>
</dbReference>
<comment type="caution">
    <text evidence="1">The sequence shown here is derived from an EMBL/GenBank/DDBJ whole genome shotgun (WGS) entry which is preliminary data.</text>
</comment>
<sequence>MRRVSEHESPCWYDDQVSFMSDLESPKQNSSSHLANNYQLPYPCKKELDHHLPYQVPHEHFLPLLESPKLLQSATAMTTTTSSMAAYSLVLNHAAALQSSSLRQEEQIQQSHDQNFHAVIYNGNHCNNVQVTDEHDQLTDWRVLDKFVASQLSQEDVSKENSFSNAQNNSLPASNNNTNAIVRQWEKQELVPENAASTSCQIELWK</sequence>
<name>A0AA88D370_FICCA</name>
<dbReference type="EMBL" id="BTGU01000012">
    <property type="protein sequence ID" value="GMN40946.1"/>
    <property type="molecule type" value="Genomic_DNA"/>
</dbReference>
<evidence type="ECO:0000313" key="2">
    <source>
        <dbReference type="Proteomes" id="UP001187192"/>
    </source>
</evidence>
<dbReference type="AlphaFoldDB" id="A0AA88D370"/>
<evidence type="ECO:0000313" key="1">
    <source>
        <dbReference type="EMBL" id="GMN40946.1"/>
    </source>
</evidence>
<keyword evidence="2" id="KW-1185">Reference proteome</keyword>
<organism evidence="1 2">
    <name type="scientific">Ficus carica</name>
    <name type="common">Common fig</name>
    <dbReference type="NCBI Taxonomy" id="3494"/>
    <lineage>
        <taxon>Eukaryota</taxon>
        <taxon>Viridiplantae</taxon>
        <taxon>Streptophyta</taxon>
        <taxon>Embryophyta</taxon>
        <taxon>Tracheophyta</taxon>
        <taxon>Spermatophyta</taxon>
        <taxon>Magnoliopsida</taxon>
        <taxon>eudicotyledons</taxon>
        <taxon>Gunneridae</taxon>
        <taxon>Pentapetalae</taxon>
        <taxon>rosids</taxon>
        <taxon>fabids</taxon>
        <taxon>Rosales</taxon>
        <taxon>Moraceae</taxon>
        <taxon>Ficeae</taxon>
        <taxon>Ficus</taxon>
    </lineage>
</organism>
<protein>
    <submittedName>
        <fullName evidence="1">Uncharacterized protein</fullName>
    </submittedName>
</protein>
<reference evidence="1" key="1">
    <citation type="submission" date="2023-07" db="EMBL/GenBank/DDBJ databases">
        <title>draft genome sequence of fig (Ficus carica).</title>
        <authorList>
            <person name="Takahashi T."/>
            <person name="Nishimura K."/>
        </authorList>
    </citation>
    <scope>NUCLEOTIDE SEQUENCE</scope>
</reference>
<proteinExistence type="predicted"/>